<keyword evidence="1" id="KW-0472">Membrane</keyword>
<dbReference type="AlphaFoldDB" id="A0A1H2LLX1"/>
<evidence type="ECO:0000313" key="3">
    <source>
        <dbReference type="Proteomes" id="UP000198825"/>
    </source>
</evidence>
<feature type="transmembrane region" description="Helical" evidence="1">
    <location>
        <begin position="39"/>
        <end position="59"/>
    </location>
</feature>
<protein>
    <submittedName>
        <fullName evidence="2">Uncharacterized protein</fullName>
    </submittedName>
</protein>
<keyword evidence="3" id="KW-1185">Reference proteome</keyword>
<sequence length="78" mass="8714">MELDPGRRRELAQQGRLWLLSLVCASVGAYVVWRTDSVYVGIVGFLITFAVLGPVLFVYERHRRRASGPGAAGSRPRR</sequence>
<evidence type="ECO:0000256" key="1">
    <source>
        <dbReference type="SAM" id="Phobius"/>
    </source>
</evidence>
<dbReference type="Proteomes" id="UP000198825">
    <property type="component" value="Chromosome I"/>
</dbReference>
<keyword evidence="1" id="KW-1133">Transmembrane helix</keyword>
<name>A0A1H2LLX1_9ACTN</name>
<proteinExistence type="predicted"/>
<keyword evidence="1" id="KW-0812">Transmembrane</keyword>
<evidence type="ECO:0000313" key="2">
    <source>
        <dbReference type="EMBL" id="SDU81648.1"/>
    </source>
</evidence>
<feature type="transmembrane region" description="Helical" evidence="1">
    <location>
        <begin position="17"/>
        <end position="33"/>
    </location>
</feature>
<reference evidence="3" key="1">
    <citation type="submission" date="2016-10" db="EMBL/GenBank/DDBJ databases">
        <authorList>
            <person name="Varghese N."/>
            <person name="Submissions S."/>
        </authorList>
    </citation>
    <scope>NUCLEOTIDE SEQUENCE [LARGE SCALE GENOMIC DNA]</scope>
    <source>
        <strain evidence="3">DSM 21743</strain>
    </source>
</reference>
<accession>A0A1H2LLX1</accession>
<organism evidence="2 3">
    <name type="scientific">Microlunatus sagamiharensis</name>
    <dbReference type="NCBI Taxonomy" id="546874"/>
    <lineage>
        <taxon>Bacteria</taxon>
        <taxon>Bacillati</taxon>
        <taxon>Actinomycetota</taxon>
        <taxon>Actinomycetes</taxon>
        <taxon>Propionibacteriales</taxon>
        <taxon>Propionibacteriaceae</taxon>
        <taxon>Microlunatus</taxon>
    </lineage>
</organism>
<gene>
    <name evidence="2" type="ORF">SAMN04488544_0429</name>
</gene>
<dbReference type="EMBL" id="LT629799">
    <property type="protein sequence ID" value="SDU81648.1"/>
    <property type="molecule type" value="Genomic_DNA"/>
</dbReference>